<evidence type="ECO:0000259" key="3">
    <source>
        <dbReference type="PROSITE" id="PS50937"/>
    </source>
</evidence>
<feature type="domain" description="HTH merR-type" evidence="3">
    <location>
        <begin position="1"/>
        <end position="69"/>
    </location>
</feature>
<evidence type="ECO:0000256" key="2">
    <source>
        <dbReference type="SAM" id="Coils"/>
    </source>
</evidence>
<dbReference type="Gene3D" id="1.10.1660.10">
    <property type="match status" value="1"/>
</dbReference>
<dbReference type="SMART" id="SM00422">
    <property type="entry name" value="HTH_MERR"/>
    <property type="match status" value="1"/>
</dbReference>
<keyword evidence="1" id="KW-0238">DNA-binding</keyword>
<evidence type="ECO:0000313" key="5">
    <source>
        <dbReference type="Proteomes" id="UP000325295"/>
    </source>
</evidence>
<dbReference type="InterPro" id="IPR000551">
    <property type="entry name" value="MerR-type_HTH_dom"/>
</dbReference>
<dbReference type="RefSeq" id="WP_150204151.1">
    <property type="nucleotide sequence ID" value="NZ_CP043939.1"/>
</dbReference>
<dbReference type="InterPro" id="IPR047057">
    <property type="entry name" value="MerR_fam"/>
</dbReference>
<dbReference type="PRINTS" id="PR00040">
    <property type="entry name" value="HTHMERR"/>
</dbReference>
<dbReference type="Proteomes" id="UP000325295">
    <property type="component" value="Chromosome"/>
</dbReference>
<accession>A0A5P1X3X8</accession>
<dbReference type="PROSITE" id="PS50937">
    <property type="entry name" value="HTH_MERR_2"/>
    <property type="match status" value="1"/>
</dbReference>
<sequence length="145" mass="17082">MNIKEASQITGVSSETIRYYEKIGLVPPIDRKETGVRDIDERIIRRINFARQMRSAGMSVENLQKYIQLFDTDENNQQEQLDLLQEQLEVLEEKRDDLTAAINHLTFKLANHGKHMTTFEEELHELEQQQQKHPKTLYDDVDVKK</sequence>
<keyword evidence="5" id="KW-1185">Reference proteome</keyword>
<dbReference type="PANTHER" id="PTHR30204:SF98">
    <property type="entry name" value="HTH-TYPE TRANSCRIPTIONAL REGULATOR ADHR"/>
    <property type="match status" value="1"/>
</dbReference>
<dbReference type="SUPFAM" id="SSF46955">
    <property type="entry name" value="Putative DNA-binding domain"/>
    <property type="match status" value="1"/>
</dbReference>
<organism evidence="4 5">
    <name type="scientific">Paucilactobacillus nenjiangensis</name>
    <dbReference type="NCBI Taxonomy" id="1296540"/>
    <lineage>
        <taxon>Bacteria</taxon>
        <taxon>Bacillati</taxon>
        <taxon>Bacillota</taxon>
        <taxon>Bacilli</taxon>
        <taxon>Lactobacillales</taxon>
        <taxon>Lactobacillaceae</taxon>
        <taxon>Paucilactobacillus</taxon>
    </lineage>
</organism>
<keyword evidence="2" id="KW-0175">Coiled coil</keyword>
<dbReference type="Pfam" id="PF13411">
    <property type="entry name" value="MerR_1"/>
    <property type="match status" value="1"/>
</dbReference>
<dbReference type="PANTHER" id="PTHR30204">
    <property type="entry name" value="REDOX-CYCLING DRUG-SENSING TRANSCRIPTIONAL ACTIVATOR SOXR"/>
    <property type="match status" value="1"/>
</dbReference>
<dbReference type="GO" id="GO:0003677">
    <property type="term" value="F:DNA binding"/>
    <property type="evidence" value="ECO:0007669"/>
    <property type="project" value="UniProtKB-KW"/>
</dbReference>
<evidence type="ECO:0000313" key="4">
    <source>
        <dbReference type="EMBL" id="QER67614.1"/>
    </source>
</evidence>
<gene>
    <name evidence="4" type="ORF">F0161_06920</name>
</gene>
<reference evidence="4 5" key="1">
    <citation type="submission" date="2019-09" db="EMBL/GenBank/DDBJ databases">
        <title>Complete Genome Sequence of Lactobacillus nenjiangensis SH-Y15, isolated from sauerkraut.</title>
        <authorList>
            <person name="Yang H."/>
        </authorList>
    </citation>
    <scope>NUCLEOTIDE SEQUENCE [LARGE SCALE GENOMIC DNA]</scope>
    <source>
        <strain evidence="4 5">SH-Y15</strain>
    </source>
</reference>
<proteinExistence type="predicted"/>
<feature type="coiled-coil region" evidence="2">
    <location>
        <begin position="74"/>
        <end position="129"/>
    </location>
</feature>
<dbReference type="EMBL" id="CP043939">
    <property type="protein sequence ID" value="QER67614.1"/>
    <property type="molecule type" value="Genomic_DNA"/>
</dbReference>
<dbReference type="InterPro" id="IPR009061">
    <property type="entry name" value="DNA-bd_dom_put_sf"/>
</dbReference>
<dbReference type="OrthoDB" id="9811174at2"/>
<dbReference type="AlphaFoldDB" id="A0A5P1X3X8"/>
<protein>
    <submittedName>
        <fullName evidence="4">MerR family transcriptional regulator</fullName>
    </submittedName>
</protein>
<dbReference type="KEGG" id="lnn:F0161_06920"/>
<dbReference type="GO" id="GO:0003700">
    <property type="term" value="F:DNA-binding transcription factor activity"/>
    <property type="evidence" value="ECO:0007669"/>
    <property type="project" value="InterPro"/>
</dbReference>
<name>A0A5P1X3X8_9LACO</name>
<dbReference type="CDD" id="cd01109">
    <property type="entry name" value="HTH_YyaN"/>
    <property type="match status" value="1"/>
</dbReference>
<evidence type="ECO:0000256" key="1">
    <source>
        <dbReference type="ARBA" id="ARBA00023125"/>
    </source>
</evidence>